<organism evidence="9">
    <name type="scientific">Danio rerio</name>
    <name type="common">Zebrafish</name>
    <name type="synonym">Brachydanio rerio</name>
    <dbReference type="NCBI Taxonomy" id="7955"/>
    <lineage>
        <taxon>Eukaryota</taxon>
        <taxon>Metazoa</taxon>
        <taxon>Chordata</taxon>
        <taxon>Craniata</taxon>
        <taxon>Vertebrata</taxon>
        <taxon>Euteleostomi</taxon>
        <taxon>Actinopterygii</taxon>
        <taxon>Neopterygii</taxon>
        <taxon>Teleostei</taxon>
        <taxon>Ostariophysi</taxon>
        <taxon>Cypriniformes</taxon>
        <taxon>Danionidae</taxon>
        <taxon>Danioninae</taxon>
        <taxon>Danio</taxon>
    </lineage>
</organism>
<accession>Q6DHP7</accession>
<reference evidence="12" key="4">
    <citation type="journal article" date="2013" name="Acta Crystallogr. F Struct. Biol. Commun.">
        <title>Structure of the caspase-recruitment domain from a zebrafish guanylate-binding protein.</title>
        <authorList>
            <person name="Jin T."/>
            <person name="Huang M."/>
            <person name="Smith P."/>
            <person name="Jiang J."/>
            <person name="Xiao T.S."/>
        </authorList>
    </citation>
    <scope>NUCLEOTIDE SEQUENCE</scope>
</reference>
<dbReference type="FunFam" id="1.20.1000.10:FF:000001">
    <property type="entry name" value="Guanylate binding protein 1"/>
    <property type="match status" value="1"/>
</dbReference>
<dbReference type="ZFIN" id="ZDB-GENE-040718-32">
    <property type="gene designation" value="gbp1"/>
</dbReference>
<keyword evidence="5" id="KW-0342">GTP-binding</keyword>
<dbReference type="GO" id="GO:0045087">
    <property type="term" value="P:innate immune response"/>
    <property type="evidence" value="ECO:0007669"/>
    <property type="project" value="UniProtKB-KW"/>
</dbReference>
<evidence type="ECO:0000256" key="2">
    <source>
        <dbReference type="ARBA" id="ARBA00022741"/>
    </source>
</evidence>
<dbReference type="InterPro" id="IPR027417">
    <property type="entry name" value="P-loop_NTPase"/>
</dbReference>
<dbReference type="Ensembl" id="ENSDART00000056460.7">
    <property type="protein sequence ID" value="ENSDARP00000056459.5"/>
    <property type="gene ID" value="ENSDARG00000038668.8"/>
</dbReference>
<dbReference type="Gene3D" id="3.40.50.300">
    <property type="entry name" value="P-loop containing nucleotide triphosphate hydrolases"/>
    <property type="match status" value="1"/>
</dbReference>
<evidence type="ECO:0000259" key="8">
    <source>
        <dbReference type="PROSITE" id="PS51715"/>
    </source>
</evidence>
<keyword evidence="3" id="KW-0378">Hydrolase</keyword>
<dbReference type="PROSITE" id="PS51715">
    <property type="entry name" value="G_GB1_RHD3"/>
    <property type="match status" value="1"/>
</dbReference>
<evidence type="ECO:0000313" key="13">
    <source>
        <dbReference type="ZFIN" id="ZDB-GENE-040718-32"/>
    </source>
</evidence>
<reference evidence="12" key="14">
    <citation type="submission" date="2025-08" db="UniProtKB">
        <authorList>
            <consortium name="RefSeq"/>
        </authorList>
    </citation>
    <scope>IDENTIFICATION</scope>
</reference>
<evidence type="ECO:0000256" key="7">
    <source>
        <dbReference type="SAM" id="Coils"/>
    </source>
</evidence>
<reference evidence="12" key="11">
    <citation type="journal article" date="2018" name="Elife">
        <title>Pericentromeric hypomethylation elicits an interferon response in an animal model of ICF syndrome.</title>
        <authorList>
            <person name="Rajshekar S."/>
            <person name="Yao J."/>
            <person name="Arnold P.K."/>
            <person name="Payne S.G."/>
            <person name="Zhang Y."/>
            <person name="Bowman T.V."/>
            <person name="Schmitz R.J."/>
            <person name="Edwards J.R."/>
            <person name="Goll M."/>
        </authorList>
    </citation>
    <scope>NUCLEOTIDE SEQUENCE</scope>
</reference>
<dbReference type="Bgee" id="ENSDARG00000038668">
    <property type="expression patterns" value="Expressed in spleen and 21 other cell types or tissues"/>
</dbReference>
<proteinExistence type="evidence at protein level"/>
<evidence type="ECO:0000256" key="1">
    <source>
        <dbReference type="ARBA" id="ARBA00022588"/>
    </source>
</evidence>
<keyword evidence="7" id="KW-0175">Coiled coil</keyword>
<reference evidence="12" key="9">
    <citation type="journal article" date="2016" name="Nature">
        <title>Unexpected role of interferon-gamma in regulating neuronal connectivity and social behaviour.</title>
        <authorList>
            <person name="Filiano A.J."/>
            <person name="Xu Y."/>
            <person name="Tustison N.J."/>
            <person name="Marsh R.L."/>
            <person name="Baker W."/>
            <person name="Smirnov I."/>
            <person name="Overall C.C."/>
            <person name="Gadani S.P."/>
            <person name="Turner S.D."/>
            <person name="Weng Z."/>
            <person name="Peerzade S.N."/>
            <person name="Chen H."/>
            <person name="Lee K.S."/>
            <person name="Scott M.M."/>
            <person name="Beenhakker M.P."/>
            <person name="Litvak V."/>
            <person name="Kipnis J."/>
        </authorList>
    </citation>
    <scope>NUCLEOTIDE SEQUENCE</scope>
</reference>
<reference evidence="12" key="12">
    <citation type="journal article" date="2021" name="Genet. Med.">
        <title>Upregulation of GBP1 in thyroid primordium is required for developmental thyroid morphogenesis.</title>
        <authorList>
            <person name="Yang R.M."/>
            <person name="Zhan M."/>
            <person name="Zhou Q.Y."/>
            <person name="Ye X.P."/>
            <person name="Wu F.Y."/>
            <person name="Dong M."/>
            <person name="Sun F."/>
            <person name="Fang Y."/>
            <person name="Zhang R.J."/>
            <person name="Zhang C.R."/>
            <person name="Yang L."/>
            <person name="Guo M.M."/>
            <person name="Zhang J.X."/>
            <person name="Liang J."/>
            <person name="Cheng F."/>
            <person name="Liu W."/>
            <person name="Han B."/>
            <person name="Zhou Y."/>
            <person name="Zhao S.X."/>
            <person name="Song H.D."/>
        </authorList>
    </citation>
    <scope>NUCLEOTIDE SEQUENCE</scope>
</reference>
<keyword evidence="2" id="KW-0547">Nucleotide-binding</keyword>
<name>Q6DHP7_DANRE</name>
<dbReference type="EMBL" id="BC075920">
    <property type="protein sequence ID" value="AAH75920.1"/>
    <property type="molecule type" value="mRNA"/>
</dbReference>
<dbReference type="AGR" id="ZFIN:ZDB-GENE-040718-32"/>
<dbReference type="GO" id="GO:0003924">
    <property type="term" value="F:GTPase activity"/>
    <property type="evidence" value="ECO:0000318"/>
    <property type="project" value="GO_Central"/>
</dbReference>
<feature type="coiled-coil region" evidence="7">
    <location>
        <begin position="481"/>
        <end position="588"/>
    </location>
</feature>
<dbReference type="Proteomes" id="UP000000437">
    <property type="component" value="Chromosome 2"/>
</dbReference>
<protein>
    <submittedName>
        <fullName evidence="10 12">Guanylate-binding protein 1</fullName>
    </submittedName>
    <submittedName>
        <fullName evidence="9">Zgc:92185</fullName>
    </submittedName>
</protein>
<dbReference type="GO" id="GO:0005525">
    <property type="term" value="F:GTP binding"/>
    <property type="evidence" value="ECO:0000318"/>
    <property type="project" value="GO_Central"/>
</dbReference>
<dbReference type="CDD" id="cd01851">
    <property type="entry name" value="GBP"/>
    <property type="match status" value="1"/>
</dbReference>
<dbReference type="AlphaFoldDB" id="Q6DHP7"/>
<reference evidence="12" key="2">
    <citation type="journal article" date="2009" name="Dis. Model. Mech.">
        <title>The role of gamma interferon in innate immunity in the zebrafish embryo.</title>
        <authorList>
            <person name="Sieger D."/>
            <person name="Stein C."/>
            <person name="Neifer D."/>
            <person name="van der Sar A.M."/>
            <person name="Leptin M."/>
        </authorList>
    </citation>
    <scope>NUCLEOTIDE SEQUENCE</scope>
</reference>
<sequence length="621" mass="71173">MSKPTMMPSPICLVENVNGSLSICKDAIDFLSNINEPVVVVSVVGLYRTGKSYLMNRLAGQQTGFALGNTIESKTKGIWMWCVPHPKKQGHTLVLLDTEGLGDVDKGDSKNDGWIFCLAVLLSSTLVYNSRGTIDNSALEKLHYITELTEQIKIRTAEAADEEDEEDSKFVLFFPSFTWVVRDFTLDLVIDGKNVNEDQYLDFALQLRKGNNKKALEYNLPRQCIRNYFPSRKCFVFPSPASPEKMKQLESLQEKDLVPDFLEVTGRFCEHIFRNSVVKTLKGGHKVTGKLLGHLAKIYVDTISSGKVPCLDNAVVALANLENKCAVEEAFKVYERGMEEVKKTFPVNVDEISSEHQRFSSLANAEFMKRSFKDEKQEYINQLKEKIDVYYGCLLEDNGLASKKKCEDLLKDLFSEMNKKLQDGVYSQPGGYELYCKDRDVIVEKYRREPNKGVLAEAVLHEFLNERGAEANSILYTDTKLTENDKKIQEEKERNALMQQKCEEEQEKRIESERMMAAEKVRQDDQIKQMQEKFEKEREQMQQETEKAIDSKLKEQEEMLNKGFKERADLLSEEINDLKKEKKGFMEEYIMPIVGAAAQILPTILDYRVMMKGMKYGKVKI</sequence>
<evidence type="ECO:0000313" key="11">
    <source>
        <dbReference type="Proteomes" id="UP000000437"/>
    </source>
</evidence>
<dbReference type="GO" id="GO:0030878">
    <property type="term" value="P:thyroid gland development"/>
    <property type="evidence" value="ECO:0000315"/>
    <property type="project" value="ZFIN"/>
</dbReference>
<reference evidence="12" key="6">
    <citation type="journal article" date="2014" name="J. Immunol.">
        <title>Contrasted innate responses to two viruses in zebrafish: insights into the ancestral repertoire of vertebrate IFN-stimulated genes.</title>
        <authorList>
            <person name="Briolat V."/>
            <person name="Jouneau L."/>
            <person name="Carvalho R."/>
            <person name="Palha N."/>
            <person name="Langevin C."/>
            <person name="Herbomel P."/>
            <person name="Schwartz O."/>
            <person name="Spaink H.P."/>
            <person name="Levraud J.P."/>
            <person name="Boudinot P."/>
        </authorList>
    </citation>
    <scope>NUCLEOTIDE SEQUENCE</scope>
</reference>
<dbReference type="GeneTree" id="ENSGT00940000154265"/>
<accession>A0A8M2BJ59</accession>
<keyword evidence="14" id="KW-1267">Proteomics identification</keyword>
<keyword evidence="4" id="KW-0391">Immunity</keyword>
<dbReference type="InterPro" id="IPR036543">
    <property type="entry name" value="Guanylate-bd_C_sf"/>
</dbReference>
<reference evidence="12" key="7">
    <citation type="journal article" date="2015" name="Nat. Commun.">
        <title>RFX transcription factors are essential for hearing in mice.</title>
        <authorList>
            <person name="Elkon R."/>
            <person name="Milon B."/>
            <person name="Morrison L."/>
            <person name="Shah M."/>
            <person name="Vijayakumar S."/>
            <person name="Racherla M."/>
            <person name="Leitch C.C."/>
            <person name="Silipino L."/>
            <person name="Hadi S."/>
            <person name="Weiss-Gayet M."/>
            <person name="Barras E."/>
            <person name="Schmid C.D."/>
            <person name="Ait-Lounis A."/>
            <person name="Barnes A."/>
            <person name="Song Y."/>
            <person name="Eisenman D.J."/>
            <person name="Eliyahu E."/>
            <person name="Frolenkov G.I."/>
            <person name="Strome S.E."/>
            <person name="Durand B."/>
            <person name="Zaghloul N.A."/>
            <person name="Jones S.M."/>
            <person name="Reith W."/>
            <person name="Hertzano R."/>
        </authorList>
    </citation>
    <scope>NUCLEOTIDE SEQUENCE</scope>
</reference>
<dbReference type="Pfam" id="PF02263">
    <property type="entry name" value="GBP"/>
    <property type="match status" value="1"/>
</dbReference>
<keyword evidence="1" id="KW-0399">Innate immunity</keyword>
<dbReference type="OMA" id="RDCQLHK"/>
<dbReference type="EMBL" id="BX663525">
    <property type="status" value="NOT_ANNOTATED_CDS"/>
    <property type="molecule type" value="Genomic_DNA"/>
</dbReference>
<dbReference type="SUPFAM" id="SSF52540">
    <property type="entry name" value="P-loop containing nucleoside triphosphate hydrolases"/>
    <property type="match status" value="1"/>
</dbReference>
<evidence type="ECO:0000256" key="6">
    <source>
        <dbReference type="PROSITE-ProRule" id="PRU01052"/>
    </source>
</evidence>
<dbReference type="STRING" id="7955.ENSDARP00000056459"/>
<dbReference type="RefSeq" id="NP_001002343.1">
    <property type="nucleotide sequence ID" value="NM_001002343.1"/>
</dbReference>
<evidence type="ECO:0000256" key="3">
    <source>
        <dbReference type="ARBA" id="ARBA00022801"/>
    </source>
</evidence>
<evidence type="ECO:0000256" key="5">
    <source>
        <dbReference type="ARBA" id="ARBA00023134"/>
    </source>
</evidence>
<comment type="similarity">
    <text evidence="6">Belongs to the TRAFAC class dynamin-like GTPase superfamily. GB1/RHD3 GTPase family.</text>
</comment>
<dbReference type="KEGG" id="dre:436615"/>
<dbReference type="eggNOG" id="KOG2037">
    <property type="taxonomic scope" value="Eukaryota"/>
</dbReference>
<keyword evidence="11" id="KW-1185">Reference proteome</keyword>
<evidence type="ECO:0000256" key="4">
    <source>
        <dbReference type="ARBA" id="ARBA00022859"/>
    </source>
</evidence>
<evidence type="ECO:0007829" key="14">
    <source>
        <dbReference type="PeptideAtlas" id="Q6DHP7"/>
    </source>
</evidence>
<dbReference type="PANTHER" id="PTHR10751">
    <property type="entry name" value="GUANYLATE BINDING PROTEIN"/>
    <property type="match status" value="1"/>
</dbReference>
<dbReference type="GeneID" id="436615"/>
<dbReference type="OrthoDB" id="2135133at2759"/>
<reference evidence="12" key="8">
    <citation type="journal article" date="2016" name="Fish Shellfish Immunol.">
        <title>Analysis of interferon gamma protein expression in zebrafish (Danio rerio).</title>
        <authorList>
            <person name="Yoon S."/>
            <person name="Alnabulsi A."/>
            <person name="Wang T.Y."/>
            <person name="Lee P.T."/>
            <person name="Chen T.Y."/>
            <person name="Bird S."/>
            <person name="Zou J."/>
            <person name="Secombes C.J."/>
        </authorList>
    </citation>
    <scope>NUCLEOTIDE SEQUENCE</scope>
</reference>
<reference evidence="12" key="13">
    <citation type="journal article" date="2023" name="Mol. Ther.">
        <title>SARS-CoV-2 viral protein ORF3A injures renal tubules by interacting with TRIM59 to induce STAT3 activation.</title>
        <authorList>
            <person name="Cai H."/>
            <person name="Chen Y."/>
            <person name="Feng Y."/>
            <person name="Asadi M."/>
            <person name="Kaufman L."/>
            <person name="Lee K."/>
            <person name="Kehrer T."/>
            <person name="Miorin L."/>
            <person name="Garcia-Sastre A."/>
            <person name="Gusella G.L."/>
            <person name="Gu L."/>
            <person name="Ni Z."/>
            <person name="Mou S."/>
            <person name="He J.C."/>
            <person name="Zhou W."/>
        </authorList>
    </citation>
    <scope>NUCLEOTIDE SEQUENCE</scope>
</reference>
<dbReference type="InterPro" id="IPR003191">
    <property type="entry name" value="Guanylate-bd/ATL_C"/>
</dbReference>
<reference evidence="10" key="5">
    <citation type="journal article" date="2013" name="Nature">
        <title>The zebrafish reference genome sequence and its relationship to the human genome.</title>
        <authorList>
            <consortium name="Genome Reference Consortium Zebrafish"/>
            <person name="Howe K."/>
            <person name="Clark M.D."/>
            <person name="Torroja C.F."/>
            <person name="Torrance J."/>
            <person name="Berthelot C."/>
            <person name="Muffato M."/>
            <person name="Collins J.E."/>
            <person name="Humphray S."/>
            <person name="McLaren K."/>
            <person name="Matthews L."/>
            <person name="McLaren S."/>
            <person name="Sealy I."/>
            <person name="Caccamo M."/>
            <person name="Churcher C."/>
            <person name="Scott C."/>
            <person name="Barrett J.C."/>
            <person name="Koch R."/>
            <person name="Rauch G.J."/>
            <person name="White S."/>
            <person name="Chow W."/>
            <person name="Kilian B."/>
            <person name="Quintais L.T."/>
            <person name="Guerra-Assuncao J.A."/>
            <person name="Zhou Y."/>
            <person name="Gu Y."/>
            <person name="Yen J."/>
            <person name="Vogel J.H."/>
            <person name="Eyre T."/>
            <person name="Redmond S."/>
            <person name="Banerjee R."/>
            <person name="Chi J."/>
            <person name="Fu B."/>
            <person name="Langley E."/>
            <person name="Maguire S.F."/>
            <person name="Laird G.K."/>
            <person name="Lloyd D."/>
            <person name="Kenyon E."/>
            <person name="Donaldson S."/>
            <person name="Sehra H."/>
            <person name="Almeida-King J."/>
            <person name="Loveland J."/>
            <person name="Trevanion S."/>
            <person name="Jones M."/>
            <person name="Quail M."/>
            <person name="Willey D."/>
            <person name="Hunt A."/>
            <person name="Burton J."/>
            <person name="Sims S."/>
            <person name="McLay K."/>
            <person name="Plumb B."/>
            <person name="Davis J."/>
            <person name="Clee C."/>
            <person name="Oliver K."/>
            <person name="Clark R."/>
            <person name="Riddle C."/>
            <person name="Elliot D."/>
            <person name="Eliott D."/>
            <person name="Threadgold G."/>
            <person name="Harden G."/>
            <person name="Ware D."/>
            <person name="Begum S."/>
            <person name="Mortimore B."/>
            <person name="Mortimer B."/>
            <person name="Kerry G."/>
            <person name="Heath P."/>
            <person name="Phillimore B."/>
            <person name="Tracey A."/>
            <person name="Corby N."/>
            <person name="Dunn M."/>
            <person name="Johnson C."/>
            <person name="Wood J."/>
            <person name="Clark S."/>
            <person name="Pelan S."/>
            <person name="Griffiths G."/>
            <person name="Smith M."/>
            <person name="Glithero R."/>
            <person name="Howden P."/>
            <person name="Barker N."/>
            <person name="Lloyd C."/>
            <person name="Stevens C."/>
            <person name="Harley J."/>
            <person name="Holt K."/>
            <person name="Panagiotidis G."/>
            <person name="Lovell J."/>
            <person name="Beasley H."/>
            <person name="Henderson C."/>
            <person name="Gordon D."/>
            <person name="Auger K."/>
            <person name="Wright D."/>
            <person name="Collins J."/>
            <person name="Raisen C."/>
            <person name="Dyer L."/>
            <person name="Leung K."/>
            <person name="Robertson L."/>
            <person name="Ambridge K."/>
            <person name="Leongamornlert D."/>
            <person name="McGuire S."/>
            <person name="Gilderthorp R."/>
            <person name="Griffiths C."/>
            <person name="Manthravadi D."/>
            <person name="Nichol S."/>
            <person name="Barker G."/>
            <person name="Whitehead S."/>
            <person name="Kay M."/>
            <person name="Brown J."/>
            <person name="Murnane C."/>
            <person name="Gray E."/>
            <person name="Humphries M."/>
            <person name="Sycamore N."/>
            <person name="Barker D."/>
            <person name="Saunders D."/>
            <person name="Wallis J."/>
            <person name="Babbage A."/>
            <person name="Hammond S."/>
            <person name="Mashreghi-Mohammadi M."/>
            <person name="Barr L."/>
            <person name="Martin S."/>
            <person name="Wray P."/>
            <person name="Ellington A."/>
            <person name="Matthews N."/>
            <person name="Ellwood M."/>
            <person name="Woodmansey R."/>
            <person name="Clark G."/>
            <person name="Cooper J."/>
            <person name="Cooper J."/>
            <person name="Tromans A."/>
            <person name="Grafham D."/>
            <person name="Skuce C."/>
            <person name="Pandian R."/>
            <person name="Andrews R."/>
            <person name="Harrison E."/>
            <person name="Kimberley A."/>
            <person name="Garnett J."/>
            <person name="Fosker N."/>
            <person name="Hall R."/>
            <person name="Garner P."/>
            <person name="Kelly D."/>
            <person name="Bird C."/>
            <person name="Palmer S."/>
            <person name="Gehring I."/>
            <person name="Berger A."/>
            <person name="Dooley C.M."/>
            <person name="Ersan-Urun Z."/>
            <person name="Eser C."/>
            <person name="Geiger H."/>
            <person name="Geisler M."/>
            <person name="Karotki L."/>
            <person name="Kirn A."/>
            <person name="Konantz J."/>
            <person name="Konantz M."/>
            <person name="Oberlander M."/>
            <person name="Rudolph-Geiger S."/>
            <person name="Teucke M."/>
            <person name="Lanz C."/>
            <person name="Raddatz G."/>
            <person name="Osoegawa K."/>
            <person name="Zhu B."/>
            <person name="Rapp A."/>
            <person name="Widaa S."/>
            <person name="Langford C."/>
            <person name="Yang F."/>
            <person name="Schuster S.C."/>
            <person name="Carter N.P."/>
            <person name="Harrow J."/>
            <person name="Ning Z."/>
            <person name="Herrero J."/>
            <person name="Searle S.M."/>
            <person name="Enright A."/>
            <person name="Geisler R."/>
            <person name="Plasterk R.H."/>
            <person name="Lee C."/>
            <person name="Westerfield M."/>
            <person name="de Jong P.J."/>
            <person name="Zon L.I."/>
            <person name="Postlethwait J.H."/>
            <person name="Nusslein-Volhard C."/>
            <person name="Hubbard T.J."/>
            <person name="Roest Crollius H."/>
            <person name="Rogers J."/>
            <person name="Stemple D.L."/>
        </authorList>
    </citation>
    <scope>NUCLEOTIDE SEQUENCE [LARGE SCALE GENOMIC DNA]</scope>
    <source>
        <strain evidence="10">Tuebingen</strain>
    </source>
</reference>
<dbReference type="Gene3D" id="1.20.1000.10">
    <property type="entry name" value="Guanylate-binding protein, C-terminal domain"/>
    <property type="match status" value="1"/>
</dbReference>
<dbReference type="SUPFAM" id="SSF48340">
    <property type="entry name" value="Interferon-induced guanylate-binding protein 1 (GBP1), C-terminal domain"/>
    <property type="match status" value="1"/>
</dbReference>
<dbReference type="CDD" id="cd16269">
    <property type="entry name" value="GBP_C"/>
    <property type="match status" value="1"/>
</dbReference>
<reference evidence="12" key="10">
    <citation type="journal article" date="2017" name="Development">
        <title>Loss of DNA methylation in zebrafish embryos activates retrotransposons to trigger antiviral signaling.</title>
        <authorList>
            <person name="Chernyavskaya Y."/>
            <person name="Mudbhary R."/>
            <person name="Zhang C."/>
            <person name="Tokarz D."/>
            <person name="Jacob V."/>
            <person name="Gopinath S."/>
            <person name="Sun X."/>
            <person name="Wang S."/>
            <person name="Magnani E."/>
            <person name="Madakashira B.P."/>
            <person name="Yoder J.A."/>
            <person name="Hoshida Y."/>
            <person name="Sadler K.C."/>
        </authorList>
    </citation>
    <scope>NUCLEOTIDE SEQUENCE</scope>
</reference>
<reference evidence="9" key="1">
    <citation type="submission" date="2004-07" db="EMBL/GenBank/DDBJ databases">
        <authorList>
            <consortium name="NIH - Zebrafish Gene Collection (ZGC) project"/>
        </authorList>
    </citation>
    <scope>NUCLEOTIDE SEQUENCE [LARGE SCALE MRNA]</scope>
    <source>
        <tissue evidence="9">Whole</tissue>
    </source>
</reference>
<dbReference type="Pfam" id="PF02841">
    <property type="entry name" value="GBP_C"/>
    <property type="match status" value="1"/>
</dbReference>
<dbReference type="CTD" id="2633"/>
<dbReference type="PaxDb" id="7955-ENSDARP00000056459"/>
<feature type="domain" description="GB1/RHD3-type G" evidence="8">
    <location>
        <begin position="35"/>
        <end position="277"/>
    </location>
</feature>
<evidence type="ECO:0000313" key="12">
    <source>
        <dbReference type="RefSeq" id="NP_001002343.1"/>
    </source>
</evidence>
<dbReference type="InterPro" id="IPR015894">
    <property type="entry name" value="Guanylate-bd_N"/>
</dbReference>
<dbReference type="InterPro" id="IPR037684">
    <property type="entry name" value="GBP_C"/>
</dbReference>
<gene>
    <name evidence="10 12 13" type="primary">gbp1</name>
    <name evidence="12" type="synonym">wu:fd36d06</name>
    <name evidence="9 12" type="synonym">zgc:92185</name>
</gene>
<dbReference type="InterPro" id="IPR030386">
    <property type="entry name" value="G_GB1_RHD3_dom"/>
</dbReference>
<evidence type="ECO:0000313" key="9">
    <source>
        <dbReference type="EMBL" id="AAH75920.1"/>
    </source>
</evidence>
<dbReference type="FunFam" id="3.40.50.300:FF:002581">
    <property type="entry name" value="Guanylate-binding protein 4"/>
    <property type="match status" value="1"/>
</dbReference>
<reference evidence="10" key="3">
    <citation type="submission" date="2012-02" db="UniProtKB">
        <authorList>
            <consortium name="Ensembl"/>
        </authorList>
    </citation>
    <scope>IDENTIFICATION</scope>
    <source>
        <strain evidence="10">Tuebingen</strain>
    </source>
</reference>
<evidence type="ECO:0000313" key="10">
    <source>
        <dbReference type="Ensembl" id="ENSDARP00000056459"/>
    </source>
</evidence>